<protein>
    <recommendedName>
        <fullName evidence="5">Dihydroneopterin triphosphate 2'-epimerase</fullName>
        <ecNumber evidence="4">5.1.99.7</ecNumber>
    </recommendedName>
    <alternativeName>
        <fullName evidence="6">D-erythro-7,8-dihydroneopterin triphosphate epimerase</fullName>
    </alternativeName>
</protein>
<evidence type="ECO:0000256" key="6">
    <source>
        <dbReference type="ARBA" id="ARBA00044306"/>
    </source>
</evidence>
<evidence type="ECO:0000259" key="7">
    <source>
        <dbReference type="SMART" id="SM00905"/>
    </source>
</evidence>
<dbReference type="NCBIfam" id="TIGR00526">
    <property type="entry name" value="folB_dom"/>
    <property type="match status" value="1"/>
</dbReference>
<dbReference type="InterPro" id="IPR043133">
    <property type="entry name" value="GTP-CH-I_C/QueF"/>
</dbReference>
<reference evidence="8 9" key="1">
    <citation type="submission" date="2023-10" db="EMBL/GenBank/DDBJ databases">
        <title>Complete genome sequence of Shewanella sp. DAU334.</title>
        <authorList>
            <person name="Lee Y.-S."/>
            <person name="Jeong H.-R."/>
            <person name="Hwang E.-J."/>
            <person name="Choi Y.-L."/>
            <person name="Kim G.-D."/>
        </authorList>
    </citation>
    <scope>NUCLEOTIDE SEQUENCE [LARGE SCALE GENOMIC DNA]</scope>
    <source>
        <strain evidence="8 9">DAU334</strain>
    </source>
</reference>
<comment type="similarity">
    <text evidence="1">Belongs to the DHNA family.</text>
</comment>
<dbReference type="NCBIfam" id="NF008418">
    <property type="entry name" value="PRK11245.1"/>
    <property type="match status" value="1"/>
</dbReference>
<evidence type="ECO:0000256" key="3">
    <source>
        <dbReference type="ARBA" id="ARBA00043806"/>
    </source>
</evidence>
<evidence type="ECO:0000256" key="4">
    <source>
        <dbReference type="ARBA" id="ARBA00044039"/>
    </source>
</evidence>
<dbReference type="EC" id="5.1.99.7" evidence="4"/>
<dbReference type="RefSeq" id="WP_310472820.1">
    <property type="nucleotide sequence ID" value="NZ_CP136522.1"/>
</dbReference>
<dbReference type="PANTHER" id="PTHR42844">
    <property type="entry name" value="DIHYDRONEOPTERIN ALDOLASE 1-RELATED"/>
    <property type="match status" value="1"/>
</dbReference>
<dbReference type="Proteomes" id="UP001529491">
    <property type="component" value="Chromosome"/>
</dbReference>
<dbReference type="SMART" id="SM00905">
    <property type="entry name" value="FolB"/>
    <property type="match status" value="1"/>
</dbReference>
<evidence type="ECO:0000313" key="8">
    <source>
        <dbReference type="EMBL" id="WOT05196.1"/>
    </source>
</evidence>
<evidence type="ECO:0000256" key="1">
    <source>
        <dbReference type="ARBA" id="ARBA00005708"/>
    </source>
</evidence>
<dbReference type="InterPro" id="IPR006156">
    <property type="entry name" value="Dihydroneopterin_aldolase"/>
</dbReference>
<dbReference type="InterPro" id="IPR006157">
    <property type="entry name" value="FolB_dom"/>
</dbReference>
<dbReference type="SUPFAM" id="SSF55620">
    <property type="entry name" value="Tetrahydrobiopterin biosynthesis enzymes-like"/>
    <property type="match status" value="1"/>
</dbReference>
<dbReference type="PANTHER" id="PTHR42844:SF10">
    <property type="entry name" value="DIHYDRONEOPTERIN TRIPHOSPHATE 2'-EPIMERASE"/>
    <property type="match status" value="1"/>
</dbReference>
<dbReference type="Gene3D" id="3.30.1130.10">
    <property type="match status" value="1"/>
</dbReference>
<gene>
    <name evidence="8" type="primary">folX</name>
    <name evidence="8" type="ORF">RGE70_18265</name>
</gene>
<dbReference type="Pfam" id="PF02152">
    <property type="entry name" value="FolB"/>
    <property type="match status" value="1"/>
</dbReference>
<name>A0ABZ0JY90_9GAMM</name>
<sequence length="121" mass="13932">MATSNAIIKITNLRLRTFIGFNIEEREKMQDVVINIEIHYPASNAIKEDNVDEALNYKKITKAVIQHVEEGRFLLLEKLVADVLDISSQHPWVQYARVTIDKPHALRFADSVSLSLEYHQT</sequence>
<dbReference type="GO" id="GO:0008719">
    <property type="term" value="F:dihydroneopterin triphosphate 2'-epimerase activity"/>
    <property type="evidence" value="ECO:0007669"/>
    <property type="project" value="UniProtKB-EC"/>
</dbReference>
<organism evidence="8 9">
    <name type="scientific">Shewanella youngdeokensis</name>
    <dbReference type="NCBI Taxonomy" id="2999068"/>
    <lineage>
        <taxon>Bacteria</taxon>
        <taxon>Pseudomonadati</taxon>
        <taxon>Pseudomonadota</taxon>
        <taxon>Gammaproteobacteria</taxon>
        <taxon>Alteromonadales</taxon>
        <taxon>Shewanellaceae</taxon>
        <taxon>Shewanella</taxon>
    </lineage>
</organism>
<comment type="catalytic activity">
    <reaction evidence="3">
        <text>7,8-dihydroneopterin 3'-triphosphate = 7,8-dihydromonapterin 3'-triphosphate</text>
        <dbReference type="Rhea" id="RHEA:28346"/>
        <dbReference type="ChEBI" id="CHEBI:58462"/>
        <dbReference type="ChEBI" id="CHEBI:61186"/>
        <dbReference type="EC" id="5.1.99.7"/>
    </reaction>
</comment>
<evidence type="ECO:0000256" key="5">
    <source>
        <dbReference type="ARBA" id="ARBA00044197"/>
    </source>
</evidence>
<evidence type="ECO:0000256" key="2">
    <source>
        <dbReference type="ARBA" id="ARBA00023235"/>
    </source>
</evidence>
<dbReference type="EMBL" id="CP136522">
    <property type="protein sequence ID" value="WOT05196.1"/>
    <property type="molecule type" value="Genomic_DNA"/>
</dbReference>
<evidence type="ECO:0000313" key="9">
    <source>
        <dbReference type="Proteomes" id="UP001529491"/>
    </source>
</evidence>
<keyword evidence="9" id="KW-1185">Reference proteome</keyword>
<proteinExistence type="inferred from homology"/>
<keyword evidence="2 8" id="KW-0413">Isomerase</keyword>
<feature type="domain" description="Dihydroneopterin aldolase/epimerase" evidence="7">
    <location>
        <begin position="8"/>
        <end position="118"/>
    </location>
</feature>
<accession>A0ABZ0JY90</accession>